<organism evidence="1 2">
    <name type="scientific">Capsicum annuum</name>
    <name type="common">Capsicum pepper</name>
    <dbReference type="NCBI Taxonomy" id="4072"/>
    <lineage>
        <taxon>Eukaryota</taxon>
        <taxon>Viridiplantae</taxon>
        <taxon>Streptophyta</taxon>
        <taxon>Embryophyta</taxon>
        <taxon>Tracheophyta</taxon>
        <taxon>Spermatophyta</taxon>
        <taxon>Magnoliopsida</taxon>
        <taxon>eudicotyledons</taxon>
        <taxon>Gunneridae</taxon>
        <taxon>Pentapetalae</taxon>
        <taxon>asterids</taxon>
        <taxon>lamiids</taxon>
        <taxon>Solanales</taxon>
        <taxon>Solanaceae</taxon>
        <taxon>Solanoideae</taxon>
        <taxon>Capsiceae</taxon>
        <taxon>Capsicum</taxon>
    </lineage>
</organism>
<dbReference type="AlphaFoldDB" id="A0A2G2YI98"/>
<name>A0A2G2YI98_CAPAN</name>
<protein>
    <submittedName>
        <fullName evidence="1">Uncharacterized protein</fullName>
    </submittedName>
</protein>
<comment type="caution">
    <text evidence="1">The sequence shown here is derived from an EMBL/GenBank/DDBJ whole genome shotgun (WGS) entry which is preliminary data.</text>
</comment>
<evidence type="ECO:0000313" key="2">
    <source>
        <dbReference type="Proteomes" id="UP000222542"/>
    </source>
</evidence>
<dbReference type="Proteomes" id="UP000222542">
    <property type="component" value="Unassembled WGS sequence"/>
</dbReference>
<dbReference type="EMBL" id="AYRZ02000011">
    <property type="protein sequence ID" value="PHT69311.1"/>
    <property type="molecule type" value="Genomic_DNA"/>
</dbReference>
<evidence type="ECO:0000313" key="1">
    <source>
        <dbReference type="EMBL" id="PHT69311.1"/>
    </source>
</evidence>
<proteinExistence type="predicted"/>
<gene>
    <name evidence="1" type="ORF">T459_28798</name>
</gene>
<dbReference type="STRING" id="4072.A0A2G2YI98"/>
<dbReference type="Gramene" id="PHT69311">
    <property type="protein sequence ID" value="PHT69311"/>
    <property type="gene ID" value="T459_28798"/>
</dbReference>
<sequence length="146" mass="16487">MRQDQSYNSASLFSLQGRTALWDSILLLCYKIKIGKGRLLNLNSTLHKILDVDCSPASHPPRNYQELEEKRMLFGPVRNSKKREVRAENVVRTNKNRLETNLSSGEYIPPKENSNGGASTDVMAQFLVDQCGLTSKLITSNRQNFA</sequence>
<reference evidence="1 2" key="1">
    <citation type="journal article" date="2014" name="Nat. Genet.">
        <title>Genome sequence of the hot pepper provides insights into the evolution of pungency in Capsicum species.</title>
        <authorList>
            <person name="Kim S."/>
            <person name="Park M."/>
            <person name="Yeom S.I."/>
            <person name="Kim Y.M."/>
            <person name="Lee J.M."/>
            <person name="Lee H.A."/>
            <person name="Seo E."/>
            <person name="Choi J."/>
            <person name="Cheong K."/>
            <person name="Kim K.T."/>
            <person name="Jung K."/>
            <person name="Lee G.W."/>
            <person name="Oh S.K."/>
            <person name="Bae C."/>
            <person name="Kim S.B."/>
            <person name="Lee H.Y."/>
            <person name="Kim S.Y."/>
            <person name="Kim M.S."/>
            <person name="Kang B.C."/>
            <person name="Jo Y.D."/>
            <person name="Yang H.B."/>
            <person name="Jeong H.J."/>
            <person name="Kang W.H."/>
            <person name="Kwon J.K."/>
            <person name="Shin C."/>
            <person name="Lim J.Y."/>
            <person name="Park J.H."/>
            <person name="Huh J.H."/>
            <person name="Kim J.S."/>
            <person name="Kim B.D."/>
            <person name="Cohen O."/>
            <person name="Paran I."/>
            <person name="Suh M.C."/>
            <person name="Lee S.B."/>
            <person name="Kim Y.K."/>
            <person name="Shin Y."/>
            <person name="Noh S.J."/>
            <person name="Park J."/>
            <person name="Seo Y.S."/>
            <person name="Kwon S.Y."/>
            <person name="Kim H.A."/>
            <person name="Park J.M."/>
            <person name="Kim H.J."/>
            <person name="Choi S.B."/>
            <person name="Bosland P.W."/>
            <person name="Reeves G."/>
            <person name="Jo S.H."/>
            <person name="Lee B.W."/>
            <person name="Cho H.T."/>
            <person name="Choi H.S."/>
            <person name="Lee M.S."/>
            <person name="Yu Y."/>
            <person name="Do Choi Y."/>
            <person name="Park B.S."/>
            <person name="van Deynze A."/>
            <person name="Ashrafi H."/>
            <person name="Hill T."/>
            <person name="Kim W.T."/>
            <person name="Pai H.S."/>
            <person name="Ahn H.K."/>
            <person name="Yeam I."/>
            <person name="Giovannoni J.J."/>
            <person name="Rose J.K."/>
            <person name="Sorensen I."/>
            <person name="Lee S.J."/>
            <person name="Kim R.W."/>
            <person name="Choi I.Y."/>
            <person name="Choi B.S."/>
            <person name="Lim J.S."/>
            <person name="Lee Y.H."/>
            <person name="Choi D."/>
        </authorList>
    </citation>
    <scope>NUCLEOTIDE SEQUENCE [LARGE SCALE GENOMIC DNA]</scope>
    <source>
        <strain evidence="2">cv. CM334</strain>
    </source>
</reference>
<keyword evidence="2" id="KW-1185">Reference proteome</keyword>
<reference evidence="1 2" key="2">
    <citation type="journal article" date="2017" name="Genome Biol.">
        <title>New reference genome sequences of hot pepper reveal the massive evolution of plant disease-resistance genes by retroduplication.</title>
        <authorList>
            <person name="Kim S."/>
            <person name="Park J."/>
            <person name="Yeom S.I."/>
            <person name="Kim Y.M."/>
            <person name="Seo E."/>
            <person name="Kim K.T."/>
            <person name="Kim M.S."/>
            <person name="Lee J.M."/>
            <person name="Cheong K."/>
            <person name="Shin H.S."/>
            <person name="Kim S.B."/>
            <person name="Han K."/>
            <person name="Lee J."/>
            <person name="Park M."/>
            <person name="Lee H.A."/>
            <person name="Lee H.Y."/>
            <person name="Lee Y."/>
            <person name="Oh S."/>
            <person name="Lee J.H."/>
            <person name="Choi E."/>
            <person name="Choi E."/>
            <person name="Lee S.E."/>
            <person name="Jeon J."/>
            <person name="Kim H."/>
            <person name="Choi G."/>
            <person name="Song H."/>
            <person name="Lee J."/>
            <person name="Lee S.C."/>
            <person name="Kwon J.K."/>
            <person name="Lee H.Y."/>
            <person name="Koo N."/>
            <person name="Hong Y."/>
            <person name="Kim R.W."/>
            <person name="Kang W.H."/>
            <person name="Huh J.H."/>
            <person name="Kang B.C."/>
            <person name="Yang T.J."/>
            <person name="Lee Y.H."/>
            <person name="Bennetzen J.L."/>
            <person name="Choi D."/>
        </authorList>
    </citation>
    <scope>NUCLEOTIDE SEQUENCE [LARGE SCALE GENOMIC DNA]</scope>
    <source>
        <strain evidence="2">cv. CM334</strain>
    </source>
</reference>
<accession>A0A2G2YI98</accession>